<accession>A0A7J9N7D8</accession>
<gene>
    <name evidence="2" type="ORF">Goshw_025526</name>
</gene>
<protein>
    <recommendedName>
        <fullName evidence="1">RNase H type-1 domain-containing protein</fullName>
    </recommendedName>
</protein>
<evidence type="ECO:0000313" key="3">
    <source>
        <dbReference type="Proteomes" id="UP000593576"/>
    </source>
</evidence>
<reference evidence="2 3" key="1">
    <citation type="journal article" date="2019" name="Genome Biol. Evol.">
        <title>Insights into the evolution of the New World diploid cottons (Gossypium, subgenus Houzingenia) based on genome sequencing.</title>
        <authorList>
            <person name="Grover C.E."/>
            <person name="Arick M.A. 2nd"/>
            <person name="Thrash A."/>
            <person name="Conover J.L."/>
            <person name="Sanders W.S."/>
            <person name="Peterson D.G."/>
            <person name="Frelichowski J.E."/>
            <person name="Scheffler J.A."/>
            <person name="Scheffler B.E."/>
            <person name="Wendel J.F."/>
        </authorList>
    </citation>
    <scope>NUCLEOTIDE SEQUENCE [LARGE SCALE GENOMIC DNA]</scope>
    <source>
        <strain evidence="2">1</strain>
        <tissue evidence="2">Leaf</tissue>
    </source>
</reference>
<dbReference type="GO" id="GO:0004523">
    <property type="term" value="F:RNA-DNA hybrid ribonuclease activity"/>
    <property type="evidence" value="ECO:0007669"/>
    <property type="project" value="InterPro"/>
</dbReference>
<keyword evidence="3" id="KW-1185">Reference proteome</keyword>
<dbReference type="SUPFAM" id="SSF53098">
    <property type="entry name" value="Ribonuclease H-like"/>
    <property type="match status" value="1"/>
</dbReference>
<dbReference type="Pfam" id="PF13456">
    <property type="entry name" value="RVT_3"/>
    <property type="match status" value="1"/>
</dbReference>
<dbReference type="CDD" id="cd06222">
    <property type="entry name" value="RNase_H_like"/>
    <property type="match status" value="1"/>
</dbReference>
<evidence type="ECO:0000313" key="2">
    <source>
        <dbReference type="EMBL" id="MBA0878499.1"/>
    </source>
</evidence>
<organism evidence="2 3">
    <name type="scientific">Gossypium schwendimanii</name>
    <name type="common">Cotton</name>
    <dbReference type="NCBI Taxonomy" id="34291"/>
    <lineage>
        <taxon>Eukaryota</taxon>
        <taxon>Viridiplantae</taxon>
        <taxon>Streptophyta</taxon>
        <taxon>Embryophyta</taxon>
        <taxon>Tracheophyta</taxon>
        <taxon>Spermatophyta</taxon>
        <taxon>Magnoliopsida</taxon>
        <taxon>eudicotyledons</taxon>
        <taxon>Gunneridae</taxon>
        <taxon>Pentapetalae</taxon>
        <taxon>rosids</taxon>
        <taxon>malvids</taxon>
        <taxon>Malvales</taxon>
        <taxon>Malvaceae</taxon>
        <taxon>Malvoideae</taxon>
        <taxon>Gossypium</taxon>
    </lineage>
</organism>
<name>A0A7J9N7D8_GOSSC</name>
<dbReference type="InterPro" id="IPR052929">
    <property type="entry name" value="RNase_H-like_EbsB-rel"/>
</dbReference>
<sequence length="170" mass="19266">MKSQWKPPKGPNVKVNFDAVFKPNLLQSWLGFVIKNKAGLVLGSGVRRNTYVATAFSAEALACVQALEFAMKMGFQHIEMEGDSRTTIVKAQKWALDRPEIGIHIEEIKRLATKFHFIYFQYVDTEANGVAHTIAKAGFPLTENHFWVEEVPKSAMEVVNRDRWLLGFPD</sequence>
<dbReference type="AlphaFoldDB" id="A0A7J9N7D8"/>
<dbReference type="InterPro" id="IPR012337">
    <property type="entry name" value="RNaseH-like_sf"/>
</dbReference>
<dbReference type="PANTHER" id="PTHR47074:SF61">
    <property type="entry name" value="RNASE H TYPE-1 DOMAIN-CONTAINING PROTEIN"/>
    <property type="match status" value="1"/>
</dbReference>
<dbReference type="InterPro" id="IPR036397">
    <property type="entry name" value="RNaseH_sf"/>
</dbReference>
<dbReference type="EMBL" id="JABFAF010271855">
    <property type="protein sequence ID" value="MBA0878499.1"/>
    <property type="molecule type" value="Genomic_DNA"/>
</dbReference>
<feature type="domain" description="RNase H type-1" evidence="1">
    <location>
        <begin position="16"/>
        <end position="137"/>
    </location>
</feature>
<dbReference type="Proteomes" id="UP000593576">
    <property type="component" value="Unassembled WGS sequence"/>
</dbReference>
<dbReference type="Gene3D" id="3.30.420.10">
    <property type="entry name" value="Ribonuclease H-like superfamily/Ribonuclease H"/>
    <property type="match status" value="1"/>
</dbReference>
<dbReference type="GO" id="GO:0003676">
    <property type="term" value="F:nucleic acid binding"/>
    <property type="evidence" value="ECO:0007669"/>
    <property type="project" value="InterPro"/>
</dbReference>
<dbReference type="InterPro" id="IPR044730">
    <property type="entry name" value="RNase_H-like_dom_plant"/>
</dbReference>
<dbReference type="PANTHER" id="PTHR47074">
    <property type="entry name" value="BNAC02G40300D PROTEIN"/>
    <property type="match status" value="1"/>
</dbReference>
<proteinExistence type="predicted"/>
<dbReference type="OrthoDB" id="1752174at2759"/>
<evidence type="ECO:0000259" key="1">
    <source>
        <dbReference type="Pfam" id="PF13456"/>
    </source>
</evidence>
<dbReference type="InterPro" id="IPR002156">
    <property type="entry name" value="RNaseH_domain"/>
</dbReference>
<comment type="caution">
    <text evidence="2">The sequence shown here is derived from an EMBL/GenBank/DDBJ whole genome shotgun (WGS) entry which is preliminary data.</text>
</comment>